<gene>
    <name evidence="8" type="ORF">EDC35_10144</name>
</gene>
<evidence type="ECO:0000256" key="1">
    <source>
        <dbReference type="ARBA" id="ARBA00004370"/>
    </source>
</evidence>
<dbReference type="RefSeq" id="WP_132974842.1">
    <property type="nucleotide sequence ID" value="NZ_SMAO01000001.1"/>
</dbReference>
<dbReference type="SMART" id="SM00283">
    <property type="entry name" value="MA"/>
    <property type="match status" value="1"/>
</dbReference>
<evidence type="ECO:0000256" key="5">
    <source>
        <dbReference type="SAM" id="MobiDB-lite"/>
    </source>
</evidence>
<name>A0A4R3N9D5_9GAMM</name>
<dbReference type="InterPro" id="IPR004090">
    <property type="entry name" value="Chemotax_Me-accpt_rcpt"/>
</dbReference>
<dbReference type="PANTHER" id="PTHR32089:SF112">
    <property type="entry name" value="LYSOZYME-LIKE PROTEIN-RELATED"/>
    <property type="match status" value="1"/>
</dbReference>
<dbReference type="EMBL" id="SMAO01000001">
    <property type="protein sequence ID" value="TCT23733.1"/>
    <property type="molecule type" value="Genomic_DNA"/>
</dbReference>
<dbReference type="GO" id="GO:0004888">
    <property type="term" value="F:transmembrane signaling receptor activity"/>
    <property type="evidence" value="ECO:0007669"/>
    <property type="project" value="InterPro"/>
</dbReference>
<dbReference type="FunFam" id="1.10.287.950:FF:000001">
    <property type="entry name" value="Methyl-accepting chemotaxis sensory transducer"/>
    <property type="match status" value="1"/>
</dbReference>
<evidence type="ECO:0000256" key="6">
    <source>
        <dbReference type="SAM" id="Phobius"/>
    </source>
</evidence>
<keyword evidence="9" id="KW-1185">Reference proteome</keyword>
<comment type="similarity">
    <text evidence="3">Belongs to the methyl-accepting chemotaxis (MCP) protein family.</text>
</comment>
<evidence type="ECO:0000313" key="8">
    <source>
        <dbReference type="EMBL" id="TCT23733.1"/>
    </source>
</evidence>
<dbReference type="CDD" id="cd11386">
    <property type="entry name" value="MCP_signal"/>
    <property type="match status" value="1"/>
</dbReference>
<keyword evidence="6" id="KW-1133">Transmembrane helix</keyword>
<keyword evidence="2 4" id="KW-0807">Transducer</keyword>
<dbReference type="InterPro" id="IPR004089">
    <property type="entry name" value="MCPsignal_dom"/>
</dbReference>
<dbReference type="InterPro" id="IPR029151">
    <property type="entry name" value="Sensor-like_sf"/>
</dbReference>
<keyword evidence="6" id="KW-0812">Transmembrane</keyword>
<dbReference type="GO" id="GO:0007165">
    <property type="term" value="P:signal transduction"/>
    <property type="evidence" value="ECO:0007669"/>
    <property type="project" value="UniProtKB-KW"/>
</dbReference>
<dbReference type="PROSITE" id="PS50111">
    <property type="entry name" value="CHEMOTAXIS_TRANSDUC_2"/>
    <property type="match status" value="1"/>
</dbReference>
<evidence type="ECO:0000259" key="7">
    <source>
        <dbReference type="PROSITE" id="PS50111"/>
    </source>
</evidence>
<evidence type="ECO:0000256" key="2">
    <source>
        <dbReference type="ARBA" id="ARBA00023224"/>
    </source>
</evidence>
<dbReference type="Gene3D" id="3.30.450.20">
    <property type="entry name" value="PAS domain"/>
    <property type="match status" value="1"/>
</dbReference>
<dbReference type="Proteomes" id="UP000295717">
    <property type="component" value="Unassembled WGS sequence"/>
</dbReference>
<dbReference type="Gene3D" id="1.10.287.950">
    <property type="entry name" value="Methyl-accepting chemotaxis protein"/>
    <property type="match status" value="1"/>
</dbReference>
<dbReference type="SUPFAM" id="SSF58104">
    <property type="entry name" value="Methyl-accepting chemotaxis protein (MCP) signaling domain"/>
    <property type="match status" value="1"/>
</dbReference>
<dbReference type="OrthoDB" id="9781845at2"/>
<proteinExistence type="inferred from homology"/>
<evidence type="ECO:0000256" key="3">
    <source>
        <dbReference type="ARBA" id="ARBA00029447"/>
    </source>
</evidence>
<evidence type="ECO:0000313" key="9">
    <source>
        <dbReference type="Proteomes" id="UP000295717"/>
    </source>
</evidence>
<dbReference type="Pfam" id="PF00015">
    <property type="entry name" value="MCPsignal"/>
    <property type="match status" value="1"/>
</dbReference>
<organism evidence="8 9">
    <name type="scientific">Thiobaca trueperi</name>
    <dbReference type="NCBI Taxonomy" id="127458"/>
    <lineage>
        <taxon>Bacteria</taxon>
        <taxon>Pseudomonadati</taxon>
        <taxon>Pseudomonadota</taxon>
        <taxon>Gammaproteobacteria</taxon>
        <taxon>Chromatiales</taxon>
        <taxon>Chromatiaceae</taxon>
        <taxon>Thiobaca</taxon>
    </lineage>
</organism>
<dbReference type="AlphaFoldDB" id="A0A4R3N9D5"/>
<dbReference type="GO" id="GO:0016020">
    <property type="term" value="C:membrane"/>
    <property type="evidence" value="ECO:0007669"/>
    <property type="project" value="UniProtKB-SubCell"/>
</dbReference>
<dbReference type="InterPro" id="IPR033462">
    <property type="entry name" value="Cache_3-Cache_2"/>
</dbReference>
<dbReference type="PANTHER" id="PTHR32089">
    <property type="entry name" value="METHYL-ACCEPTING CHEMOTAXIS PROTEIN MCPB"/>
    <property type="match status" value="1"/>
</dbReference>
<comment type="caution">
    <text evidence="8">The sequence shown here is derived from an EMBL/GenBank/DDBJ whole genome shotgun (WGS) entry which is preliminary data.</text>
</comment>
<feature type="transmembrane region" description="Helical" evidence="6">
    <location>
        <begin position="7"/>
        <end position="30"/>
    </location>
</feature>
<dbReference type="GO" id="GO:0006935">
    <property type="term" value="P:chemotaxis"/>
    <property type="evidence" value="ECO:0007669"/>
    <property type="project" value="InterPro"/>
</dbReference>
<keyword evidence="6" id="KW-0472">Membrane</keyword>
<protein>
    <submittedName>
        <fullName evidence="8">Methyl-accepting chemotaxis protein</fullName>
    </submittedName>
</protein>
<evidence type="ECO:0000256" key="4">
    <source>
        <dbReference type="PROSITE-ProRule" id="PRU00284"/>
    </source>
</evidence>
<dbReference type="Pfam" id="PF17201">
    <property type="entry name" value="Cache_3-Cache_2"/>
    <property type="match status" value="1"/>
</dbReference>
<feature type="domain" description="Methyl-accepting transducer" evidence="7">
    <location>
        <begin position="394"/>
        <end position="630"/>
    </location>
</feature>
<dbReference type="SUPFAM" id="SSF103190">
    <property type="entry name" value="Sensory domain-like"/>
    <property type="match status" value="1"/>
</dbReference>
<feature type="region of interest" description="Disordered" evidence="5">
    <location>
        <begin position="444"/>
        <end position="468"/>
    </location>
</feature>
<comment type="subcellular location">
    <subcellularLocation>
        <location evidence="1">Membrane</location>
    </subcellularLocation>
</comment>
<reference evidence="8 9" key="1">
    <citation type="submission" date="2019-03" db="EMBL/GenBank/DDBJ databases">
        <title>Genomic Encyclopedia of Type Strains, Phase IV (KMG-IV): sequencing the most valuable type-strain genomes for metagenomic binning, comparative biology and taxonomic classification.</title>
        <authorList>
            <person name="Goeker M."/>
        </authorList>
    </citation>
    <scope>NUCLEOTIDE SEQUENCE [LARGE SCALE GENOMIC DNA]</scope>
    <source>
        <strain evidence="8 9">DSM 13587</strain>
    </source>
</reference>
<dbReference type="PRINTS" id="PR00260">
    <property type="entry name" value="CHEMTRNSDUCR"/>
</dbReference>
<sequence>MRLQRKVTLYVGGGMLLAGAAIGMTTGYAVKSAISDNAISYLSGELDQAVALIDAYRFQTERLVEESFKVWSMMTDGEWSLLEQTMIETGGRPLPTLEFNGEPINNDFALPDRFTQQMGSVATVFARMGDDFFRVTTSLKKDDGSRAVGTNLGEKHPAYAHLMRGESYIGPAFLFGRNYMTKYHPIQNNSGEIIGVLFIGVDYTESLKGLNQVLKSRRIGDRGYIFSVDVSQSVNRGKFILHPSLEGENAFELTDQQGEHFLEKAADHEKGVIYYNLQDEAKISLFRHYAPWHFQLHYSVYASEIEAASLAVVKPFIAMFLIAMAAVTGSILLLIHRLVLRPLGGEPADAAAQAAFVAAGDLTHPISAPPGTLMGSLANMQEKLRVIFQEIIESSSEIAARSESLAVASRQVGAAAHGQAESTSASAASIEQLTTSIDQVSHMASETEANSQKVADMSEQGTSLTKAASQEIGAVREAVSRSTDQIRILRDRSQEIGGIAEVIRGIAEQTNLLALNAAIEAARAGEQGRGFAVVADEVKKLAERTGTATTDIARMIDTIQSETGEAMDNMNQADPLVAKGMAMAAEAAQVLEAIHARALDSQIKVRDVSNATREQAAAATEIARHVENIATMAEETNAIMQNNAEAAMGLDRIARILREHVSIFKV</sequence>
<accession>A0A4R3N9D5</accession>